<sequence>MAKFRLLPLLGFFLAVRSIGASGVNQKPYFTPMILGRTFDISKNEVGNDIFNKNARARQKTIRVDSTTIKFKTINDNSDVNDVLDVSGELALQIKGGLVNVEGSGSYVKENRDATNFVEVLAKVKTITKTKTLTSDITPMDRFYNRKLVGKHYVRSITYGGILIASLRFTAKRGKSKEHIKARVEGNLKAATVQVGLAGQFEKLASKVEDLSDLSIKYYSTAPLKTVPLDVKTMIKAIEEFPTQLKTVNNGDGIPLSVNLQEISTLDVPHRNLDYLDNRMLRARLGDLDHLYTDLLETDDAIKYWLKNTVTLGSINNNEVQKFYSDLTDIISAFDTAVAGIDLSCSANQECNDQQLQKAFEKYKGDGNIIPGKYKRQFNRIKWKIELSESAKTEVRTLLQTEKDKIRGQIRRYEERLNRVMPAGESVTSDLDKTVTNFKKVLPGIYFLAYQTDGQIFYPAYAVSFSNVKDTSSNQIGQFNQNGELTIQDTGLYLITYYIAVIERSGKPRENVKVQLKRKTLLGTSWEVLSQSMVLYSEKCFKCDQALSDTVVLKLNEGDRIMIENNGPKRIFSYSKNYFSLVLLRKTD</sequence>
<accession>A0A7G7WZ53</accession>
<feature type="signal peptide" evidence="1">
    <location>
        <begin position="1"/>
        <end position="21"/>
    </location>
</feature>
<keyword evidence="1" id="KW-0732">Signal</keyword>
<evidence type="ECO:0000256" key="1">
    <source>
        <dbReference type="SAM" id="SignalP"/>
    </source>
</evidence>
<dbReference type="EMBL" id="MT747608">
    <property type="protein sequence ID" value="QNH72542.1"/>
    <property type="molecule type" value="mRNA"/>
</dbReference>
<reference evidence="2" key="2">
    <citation type="submission" date="2020-07" db="EMBL/GenBank/DDBJ databases">
        <authorList>
            <person name="Klompen A.L."/>
            <person name="Macrander J."/>
            <person name="Reitzel A.M."/>
            <person name="Stampar S.N."/>
        </authorList>
    </citation>
    <scope>NUCLEOTIDE SEQUENCE</scope>
</reference>
<feature type="chain" id="PRO_5028838079" evidence="1">
    <location>
        <begin position="22"/>
        <end position="588"/>
    </location>
</feature>
<dbReference type="AlphaFoldDB" id="A0A7G7WZ53"/>
<proteinExistence type="evidence at transcript level"/>
<dbReference type="SUPFAM" id="SSF49842">
    <property type="entry name" value="TNF-like"/>
    <property type="match status" value="1"/>
</dbReference>
<dbReference type="InterPro" id="IPR008983">
    <property type="entry name" value="Tumour_necrosis_fac-like_dom"/>
</dbReference>
<name>A0A7G7WZ53_9CNID</name>
<dbReference type="Gene3D" id="2.60.120.40">
    <property type="match status" value="1"/>
</dbReference>
<evidence type="ECO:0000313" key="2">
    <source>
        <dbReference type="EMBL" id="QNH72542.1"/>
    </source>
</evidence>
<protein>
    <submittedName>
        <fullName evidence="2">Toxin candidate TRINITY_DN22076_c7_g21_i4</fullName>
    </submittedName>
</protein>
<organism evidence="2">
    <name type="scientific">Ceriantheomorphe brasiliensis</name>
    <dbReference type="NCBI Taxonomy" id="1048506"/>
    <lineage>
        <taxon>Eukaryota</taxon>
        <taxon>Metazoa</taxon>
        <taxon>Cnidaria</taxon>
        <taxon>Anthozoa</taxon>
        <taxon>Ceriantharia</taxon>
        <taxon>Spirularia</taxon>
        <taxon>Cerianthidae</taxon>
        <taxon>Ceriantheomorphe</taxon>
    </lineage>
</organism>
<reference evidence="2" key="1">
    <citation type="journal article" date="2020" name="Mar. Drugs">
        <title>Transcriptomic Analysis of Four Cerianthid (Cnidaria, Ceriantharia) Venoms.</title>
        <authorList>
            <person name="Klompen A.M.L."/>
            <person name="Macrander J."/>
            <person name="Reitzel A.M."/>
            <person name="Stampar S.N."/>
        </authorList>
    </citation>
    <scope>NUCLEOTIDE SEQUENCE</scope>
</reference>